<keyword evidence="3 6" id="KW-0812">Transmembrane</keyword>
<dbReference type="InterPro" id="IPR014320">
    <property type="entry name" value="Phageshock_PspC"/>
</dbReference>
<comment type="subcellular location">
    <subcellularLocation>
        <location evidence="1">Cell membrane</location>
        <topology evidence="1">Single-pass membrane protein</topology>
    </subcellularLocation>
</comment>
<dbReference type="KEGG" id="gni:GNIT_2314"/>
<keyword evidence="4 6" id="KW-1133">Transmembrane helix</keyword>
<evidence type="ECO:0000256" key="2">
    <source>
        <dbReference type="ARBA" id="ARBA00022475"/>
    </source>
</evidence>
<evidence type="ECO:0000313" key="9">
    <source>
        <dbReference type="Proteomes" id="UP000009282"/>
    </source>
</evidence>
<accession>G4QLS4</accession>
<evidence type="ECO:0000256" key="5">
    <source>
        <dbReference type="ARBA" id="ARBA00023136"/>
    </source>
</evidence>
<dbReference type="RefSeq" id="WP_014109287.1">
    <property type="nucleotide sequence ID" value="NC_016041.1"/>
</dbReference>
<feature type="domain" description="Phage shock protein PspC N-terminal" evidence="7">
    <location>
        <begin position="6"/>
        <end position="63"/>
    </location>
</feature>
<keyword evidence="5 6" id="KW-0472">Membrane</keyword>
<evidence type="ECO:0000256" key="3">
    <source>
        <dbReference type="ARBA" id="ARBA00022692"/>
    </source>
</evidence>
<evidence type="ECO:0000256" key="4">
    <source>
        <dbReference type="ARBA" id="ARBA00022989"/>
    </source>
</evidence>
<sequence length="163" mass="18542">MKTGTSLYRDPKNGKIAGVCAGVADYFNLETWFVRILTVTAFFLLAGPFILVTYVAAWFILDKKPAGEHYASGADRFGDDVNAVKAGFANKVWRKSNHAESSADTNEERKIEVKSRVWQAGEPPREAFFDIQERFRVAELKLRRLEGYVTSKEFELNREISRL</sequence>
<reference evidence="8 9" key="1">
    <citation type="journal article" date="2011" name="J. Bacteriol.">
        <title>Complete genome sequence of seawater bacterium Glaciecola nitratireducens FR1064T.</title>
        <authorList>
            <person name="Bian F."/>
            <person name="Qin Q.L."/>
            <person name="Xie B.B."/>
            <person name="Shu Y.L."/>
            <person name="Zhang X.Y."/>
            <person name="Yu Y."/>
            <person name="Chen B."/>
            <person name="Chen X.L."/>
            <person name="Zhou B.C."/>
            <person name="Zhang Y.Z."/>
        </authorList>
    </citation>
    <scope>NUCLEOTIDE SEQUENCE [LARGE SCALE GENOMIC DNA]</scope>
    <source>
        <strain evidence="9">JCM 12485 / KCTC 12276 / FR1064</strain>
    </source>
</reference>
<dbReference type="InterPro" id="IPR007168">
    <property type="entry name" value="Phageshock_PspC_N"/>
</dbReference>
<keyword evidence="2" id="KW-1003">Cell membrane</keyword>
<dbReference type="OrthoDB" id="7359894at2"/>
<protein>
    <submittedName>
        <fullName evidence="8">Phage shock protein C</fullName>
    </submittedName>
</protein>
<organism evidence="8 9">
    <name type="scientific">Glaciecola nitratireducens (strain JCM 12485 / KCTC 12276 / FR1064)</name>
    <dbReference type="NCBI Taxonomy" id="1085623"/>
    <lineage>
        <taxon>Bacteria</taxon>
        <taxon>Pseudomonadati</taxon>
        <taxon>Pseudomonadota</taxon>
        <taxon>Gammaproteobacteria</taxon>
        <taxon>Alteromonadales</taxon>
        <taxon>Alteromonadaceae</taxon>
        <taxon>Brumicola</taxon>
    </lineage>
</organism>
<dbReference type="PANTHER" id="PTHR33885">
    <property type="entry name" value="PHAGE SHOCK PROTEIN C"/>
    <property type="match status" value="1"/>
</dbReference>
<name>G4QLS4_GLANF</name>
<dbReference type="GO" id="GO:0005886">
    <property type="term" value="C:plasma membrane"/>
    <property type="evidence" value="ECO:0007669"/>
    <property type="project" value="UniProtKB-SubCell"/>
</dbReference>
<dbReference type="EMBL" id="CP003060">
    <property type="protein sequence ID" value="AEP30414.1"/>
    <property type="molecule type" value="Genomic_DNA"/>
</dbReference>
<dbReference type="HOGENOM" id="CLU_137949_1_0_6"/>
<dbReference type="AlphaFoldDB" id="G4QLS4"/>
<evidence type="ECO:0000256" key="1">
    <source>
        <dbReference type="ARBA" id="ARBA00004162"/>
    </source>
</evidence>
<keyword evidence="9" id="KW-1185">Reference proteome</keyword>
<dbReference type="InterPro" id="IPR052027">
    <property type="entry name" value="PspC"/>
</dbReference>
<gene>
    <name evidence="8" type="primary">pspC</name>
    <name evidence="8" type="ordered locus">GNIT_2314</name>
</gene>
<evidence type="ECO:0000256" key="6">
    <source>
        <dbReference type="SAM" id="Phobius"/>
    </source>
</evidence>
<evidence type="ECO:0000313" key="8">
    <source>
        <dbReference type="EMBL" id="AEP30414.1"/>
    </source>
</evidence>
<proteinExistence type="predicted"/>
<feature type="transmembrane region" description="Helical" evidence="6">
    <location>
        <begin position="32"/>
        <end position="61"/>
    </location>
</feature>
<dbReference type="STRING" id="1085623.GNIT_2314"/>
<dbReference type="Proteomes" id="UP000009282">
    <property type="component" value="Chromosome"/>
</dbReference>
<dbReference type="Pfam" id="PF04024">
    <property type="entry name" value="PspC"/>
    <property type="match status" value="1"/>
</dbReference>
<evidence type="ECO:0000259" key="7">
    <source>
        <dbReference type="Pfam" id="PF04024"/>
    </source>
</evidence>
<dbReference type="NCBIfam" id="TIGR02978">
    <property type="entry name" value="phageshock_pspC"/>
    <property type="match status" value="1"/>
</dbReference>
<dbReference type="PANTHER" id="PTHR33885:SF3">
    <property type="entry name" value="PHAGE SHOCK PROTEIN C"/>
    <property type="match status" value="1"/>
</dbReference>
<dbReference type="eggNOG" id="COG1983">
    <property type="taxonomic scope" value="Bacteria"/>
</dbReference>